<feature type="region of interest" description="Disordered" evidence="6">
    <location>
        <begin position="280"/>
        <end position="305"/>
    </location>
</feature>
<organism evidence="8 9">
    <name type="scientific">Phytophthora megakarya</name>
    <dbReference type="NCBI Taxonomy" id="4795"/>
    <lineage>
        <taxon>Eukaryota</taxon>
        <taxon>Sar</taxon>
        <taxon>Stramenopiles</taxon>
        <taxon>Oomycota</taxon>
        <taxon>Peronosporomycetes</taxon>
        <taxon>Peronosporales</taxon>
        <taxon>Peronosporaceae</taxon>
        <taxon>Phytophthora</taxon>
    </lineage>
</organism>
<sequence>MDSSWTPKRKRRRVEAAAPRRGKNGASSVSRASGTGATESKIVWKDSPADKQIQVSGTGKMAVRREMQGFVGRLARASQQSPYSSSEEEKKLSRERGRTRRKAVGTLQYEEEKAASRPLMFSPAGRVVGRQRTPNTVRRRRSTEKGGSQDELFSVLDQMEQKYASPDVAVTLTGSRMSSPTDQQQIQLHPLPPAIAITAGEVNLTPTPAYSYSSTGTLSLQTQETVMTQDVTKNQDVTATLTTGKGQNTKIAEKPIVVGSDPFDDLTDESWALLEQMESQRAPIEASQPQSPSQTELVSSQNVALTPRPMPSVAYGELKKPPPAPVSSNTAAVVQPMHSVDETQQLDTPESYKRFLVLEADRDIANRSLTLRLLDDQDAQLEAMLSDDWYDVLIEAGDTINIIFTEQDKDGLFSQDRIMRPFNQSLPRILVDNAHNIVVVHPDILVRSVVFRFAAYSQRPCRYHQLG</sequence>
<evidence type="ECO:0000256" key="4">
    <source>
        <dbReference type="ARBA" id="ARBA00022806"/>
    </source>
</evidence>
<evidence type="ECO:0000313" key="8">
    <source>
        <dbReference type="EMBL" id="OWZ07356.1"/>
    </source>
</evidence>
<dbReference type="InterPro" id="IPR014808">
    <property type="entry name" value="DNA_replication_fac_Dna2_N"/>
</dbReference>
<evidence type="ECO:0000256" key="3">
    <source>
        <dbReference type="ARBA" id="ARBA00022801"/>
    </source>
</evidence>
<keyword evidence="3" id="KW-0378">Hydrolase</keyword>
<feature type="compositionally biased region" description="Basic and acidic residues" evidence="6">
    <location>
        <begin position="87"/>
        <end position="96"/>
    </location>
</feature>
<dbReference type="OrthoDB" id="306218at2759"/>
<dbReference type="GO" id="GO:0004386">
    <property type="term" value="F:helicase activity"/>
    <property type="evidence" value="ECO:0007669"/>
    <property type="project" value="UniProtKB-KW"/>
</dbReference>
<dbReference type="AlphaFoldDB" id="A0A225VPD1"/>
<evidence type="ECO:0000256" key="1">
    <source>
        <dbReference type="ARBA" id="ARBA00022723"/>
    </source>
</evidence>
<keyword evidence="1" id="KW-0479">Metal-binding</keyword>
<keyword evidence="4 8" id="KW-0347">Helicase</keyword>
<keyword evidence="9" id="KW-1185">Reference proteome</keyword>
<feature type="domain" description="DNA replication factor Dna2 N-terminal" evidence="7">
    <location>
        <begin position="376"/>
        <end position="447"/>
    </location>
</feature>
<dbReference type="Pfam" id="PF08696">
    <property type="entry name" value="Dna2"/>
    <property type="match status" value="1"/>
</dbReference>
<evidence type="ECO:0000259" key="7">
    <source>
        <dbReference type="Pfam" id="PF08696"/>
    </source>
</evidence>
<dbReference type="GO" id="GO:0016787">
    <property type="term" value="F:hydrolase activity"/>
    <property type="evidence" value="ECO:0007669"/>
    <property type="project" value="UniProtKB-KW"/>
</dbReference>
<feature type="region of interest" description="Disordered" evidence="6">
    <location>
        <begin position="1"/>
        <end position="60"/>
    </location>
</feature>
<evidence type="ECO:0000256" key="2">
    <source>
        <dbReference type="ARBA" id="ARBA00022741"/>
    </source>
</evidence>
<feature type="compositionally biased region" description="Polar residues" evidence="6">
    <location>
        <begin position="287"/>
        <end position="304"/>
    </location>
</feature>
<feature type="region of interest" description="Disordered" evidence="6">
    <location>
        <begin position="72"/>
        <end position="150"/>
    </location>
</feature>
<accession>A0A225VPD1</accession>
<evidence type="ECO:0000313" key="9">
    <source>
        <dbReference type="Proteomes" id="UP000198211"/>
    </source>
</evidence>
<keyword evidence="2" id="KW-0547">Nucleotide-binding</keyword>
<gene>
    <name evidence="8" type="ORF">PHMEG_00020260</name>
</gene>
<dbReference type="STRING" id="4795.A0A225VPD1"/>
<comment type="caution">
    <text evidence="8">The sequence shown here is derived from an EMBL/GenBank/DDBJ whole genome shotgun (WGS) entry which is preliminary data.</text>
</comment>
<reference evidence="9" key="1">
    <citation type="submission" date="2017-03" db="EMBL/GenBank/DDBJ databases">
        <title>Phytopthora megakarya and P. palmivora, two closely related causual agents of cacao black pod achieved similar genome size and gene model numbers by different mechanisms.</title>
        <authorList>
            <person name="Ali S."/>
            <person name="Shao J."/>
            <person name="Larry D.J."/>
            <person name="Kronmiller B."/>
            <person name="Shen D."/>
            <person name="Strem M.D."/>
            <person name="Melnick R.L."/>
            <person name="Guiltinan M.J."/>
            <person name="Tyler B.M."/>
            <person name="Meinhardt L.W."/>
            <person name="Bailey B.A."/>
        </authorList>
    </citation>
    <scope>NUCLEOTIDE SEQUENCE [LARGE SCALE GENOMIC DNA]</scope>
    <source>
        <strain evidence="9">zdho120</strain>
    </source>
</reference>
<evidence type="ECO:0000256" key="6">
    <source>
        <dbReference type="SAM" id="MobiDB-lite"/>
    </source>
</evidence>
<dbReference type="GO" id="GO:0005524">
    <property type="term" value="F:ATP binding"/>
    <property type="evidence" value="ECO:0007669"/>
    <property type="project" value="UniProtKB-KW"/>
</dbReference>
<dbReference type="GO" id="GO:0046872">
    <property type="term" value="F:metal ion binding"/>
    <property type="evidence" value="ECO:0007669"/>
    <property type="project" value="UniProtKB-KW"/>
</dbReference>
<dbReference type="Proteomes" id="UP000198211">
    <property type="component" value="Unassembled WGS sequence"/>
</dbReference>
<keyword evidence="5" id="KW-0067">ATP-binding</keyword>
<protein>
    <submittedName>
        <fullName evidence="8">DNA2-like helicase</fullName>
    </submittedName>
</protein>
<evidence type="ECO:0000256" key="5">
    <source>
        <dbReference type="ARBA" id="ARBA00022840"/>
    </source>
</evidence>
<feature type="compositionally biased region" description="Polar residues" evidence="6">
    <location>
        <begin position="25"/>
        <end position="38"/>
    </location>
</feature>
<proteinExistence type="predicted"/>
<dbReference type="EMBL" id="NBNE01003572">
    <property type="protein sequence ID" value="OWZ07356.1"/>
    <property type="molecule type" value="Genomic_DNA"/>
</dbReference>
<name>A0A225VPD1_9STRA</name>